<feature type="domain" description="F-box" evidence="2">
    <location>
        <begin position="107"/>
        <end position="173"/>
    </location>
</feature>
<name>A0A067TYP7_GALM3</name>
<dbReference type="InterPro" id="IPR036047">
    <property type="entry name" value="F-box-like_dom_sf"/>
</dbReference>
<proteinExistence type="predicted"/>
<evidence type="ECO:0000313" key="4">
    <source>
        <dbReference type="Proteomes" id="UP000027222"/>
    </source>
</evidence>
<sequence length="611" mass="69495">MGWKDSFRGRLRSWLAIQPSNSSKINPIASGPAINESNYPRWRLNRALSLDPLQTRQMENPTQSKPDTDSKPLHYPSAQKLIDEEISRLSEEIRALLSRRNELSPIFRLPPEVICKIFECVQHTHEPQPESGEDDEYLTDYGDPHRWIRVSHVCRRWMGIALSNPSLWSDVVIDTHHRRRWDRESFLRAKGTPLSVTVSGIGSIDWDEIFGNTLIRMALAQLQRITHLSLQCIDNATLTKLLSNAPSSSPMLASLKLLSWSPGEPTILPSTVFTDCTRLGTVSIDGYAIDWQSPIFQVSNLVRLTLGNIPSPYQPSLADILFLVEHNRLLEELEIRHAISNSLTTGFPSHEIHLPRLTWLYIAATATQAAKLISRVVYPDHVRMYIACSSTDVNEADFSTLVSIFSPHIPDKSIRDLKIEKSNDRLQIVASSKALNNTQFQESNHIEPFRSLNMTYTLQDRDVPSFTISACRMMANRFENLESLWIDDWTLASLAVWFEIFSSLKKLETIRLGPSSMIHLLCAMDAPSGHQNEALPFLPSLRSLEVHGILFDGRKSPLGLMEKTFAKRREQSIPIRKLTLDNCVVMSHEDIEKLEQVVDKLEWNGKVGRRI</sequence>
<dbReference type="Gene3D" id="3.80.10.10">
    <property type="entry name" value="Ribonuclease Inhibitor"/>
    <property type="match status" value="1"/>
</dbReference>
<dbReference type="HOGENOM" id="CLU_024199_2_2_1"/>
<feature type="compositionally biased region" description="Polar residues" evidence="1">
    <location>
        <begin position="52"/>
        <end position="65"/>
    </location>
</feature>
<dbReference type="SUPFAM" id="SSF52047">
    <property type="entry name" value="RNI-like"/>
    <property type="match status" value="1"/>
</dbReference>
<evidence type="ECO:0000259" key="2">
    <source>
        <dbReference type="Pfam" id="PF12937"/>
    </source>
</evidence>
<feature type="region of interest" description="Disordered" evidence="1">
    <location>
        <begin position="51"/>
        <end position="73"/>
    </location>
</feature>
<dbReference type="Gene3D" id="1.20.1280.50">
    <property type="match status" value="1"/>
</dbReference>
<protein>
    <recommendedName>
        <fullName evidence="2">F-box domain-containing protein</fullName>
    </recommendedName>
</protein>
<dbReference type="Pfam" id="PF12937">
    <property type="entry name" value="F-box-like"/>
    <property type="match status" value="1"/>
</dbReference>
<evidence type="ECO:0000313" key="3">
    <source>
        <dbReference type="EMBL" id="KDR84183.1"/>
    </source>
</evidence>
<accession>A0A067TYP7</accession>
<dbReference type="InterPro" id="IPR032675">
    <property type="entry name" value="LRR_dom_sf"/>
</dbReference>
<dbReference type="OrthoDB" id="3156934at2759"/>
<reference evidence="4" key="1">
    <citation type="journal article" date="2014" name="Proc. Natl. Acad. Sci. U.S.A.">
        <title>Extensive sampling of basidiomycete genomes demonstrates inadequacy of the white-rot/brown-rot paradigm for wood decay fungi.</title>
        <authorList>
            <person name="Riley R."/>
            <person name="Salamov A.A."/>
            <person name="Brown D.W."/>
            <person name="Nagy L.G."/>
            <person name="Floudas D."/>
            <person name="Held B.W."/>
            <person name="Levasseur A."/>
            <person name="Lombard V."/>
            <person name="Morin E."/>
            <person name="Otillar R."/>
            <person name="Lindquist E.A."/>
            <person name="Sun H."/>
            <person name="LaButti K.M."/>
            <person name="Schmutz J."/>
            <person name="Jabbour D."/>
            <person name="Luo H."/>
            <person name="Baker S.E."/>
            <person name="Pisabarro A.G."/>
            <person name="Walton J.D."/>
            <person name="Blanchette R.A."/>
            <person name="Henrissat B."/>
            <person name="Martin F."/>
            <person name="Cullen D."/>
            <person name="Hibbett D.S."/>
            <person name="Grigoriev I.V."/>
        </authorList>
    </citation>
    <scope>NUCLEOTIDE SEQUENCE [LARGE SCALE GENOMIC DNA]</scope>
    <source>
        <strain evidence="4">CBS 339.88</strain>
    </source>
</reference>
<gene>
    <name evidence="3" type="ORF">GALMADRAFT_702091</name>
</gene>
<organism evidence="3 4">
    <name type="scientific">Galerina marginata (strain CBS 339.88)</name>
    <dbReference type="NCBI Taxonomy" id="685588"/>
    <lineage>
        <taxon>Eukaryota</taxon>
        <taxon>Fungi</taxon>
        <taxon>Dikarya</taxon>
        <taxon>Basidiomycota</taxon>
        <taxon>Agaricomycotina</taxon>
        <taxon>Agaricomycetes</taxon>
        <taxon>Agaricomycetidae</taxon>
        <taxon>Agaricales</taxon>
        <taxon>Agaricineae</taxon>
        <taxon>Strophariaceae</taxon>
        <taxon>Galerina</taxon>
    </lineage>
</organism>
<dbReference type="InterPro" id="IPR001810">
    <property type="entry name" value="F-box_dom"/>
</dbReference>
<dbReference type="Proteomes" id="UP000027222">
    <property type="component" value="Unassembled WGS sequence"/>
</dbReference>
<dbReference type="STRING" id="685588.A0A067TYP7"/>
<dbReference type="EMBL" id="KL142368">
    <property type="protein sequence ID" value="KDR84183.1"/>
    <property type="molecule type" value="Genomic_DNA"/>
</dbReference>
<dbReference type="AlphaFoldDB" id="A0A067TYP7"/>
<dbReference type="SUPFAM" id="SSF81383">
    <property type="entry name" value="F-box domain"/>
    <property type="match status" value="1"/>
</dbReference>
<keyword evidence="4" id="KW-1185">Reference proteome</keyword>
<evidence type="ECO:0000256" key="1">
    <source>
        <dbReference type="SAM" id="MobiDB-lite"/>
    </source>
</evidence>